<gene>
    <name evidence="1" type="ORF">H8R23_05145</name>
</gene>
<dbReference type="EMBL" id="JACRUJ010000001">
    <property type="protein sequence ID" value="MBC5840784.1"/>
    <property type="molecule type" value="Genomic_DNA"/>
</dbReference>
<evidence type="ECO:0000313" key="2">
    <source>
        <dbReference type="Proteomes" id="UP000629963"/>
    </source>
</evidence>
<protein>
    <recommendedName>
        <fullName evidence="3">XRE family transcriptional regulator</fullName>
    </recommendedName>
</protein>
<dbReference type="Proteomes" id="UP000629963">
    <property type="component" value="Unassembled WGS sequence"/>
</dbReference>
<sequence>MNIAGEKISRLIEIYGANKGYPEKSYLPMFCDDFNVNYSQWNAYTRGKQNIGTKIIDLLMEIFPDLNLNWLLKDDDNIFIGSENETSVIVNEPEPKYSKKIGQEDIYSKLEDILFELKKVTCK</sequence>
<keyword evidence="2" id="KW-1185">Reference proteome</keyword>
<evidence type="ECO:0000313" key="1">
    <source>
        <dbReference type="EMBL" id="MBC5840784.1"/>
    </source>
</evidence>
<reference evidence="1 2" key="1">
    <citation type="submission" date="2020-08" db="EMBL/GenBank/DDBJ databases">
        <title>Description of novel Flavobacterium F-380 isolate.</title>
        <authorList>
            <person name="Saticioglu I.B."/>
            <person name="Duman M."/>
            <person name="Altun S."/>
        </authorList>
    </citation>
    <scope>NUCLEOTIDE SEQUENCE [LARGE SCALE GENOMIC DNA]</scope>
    <source>
        <strain evidence="1 2">F-380</strain>
    </source>
</reference>
<proteinExistence type="predicted"/>
<dbReference type="RefSeq" id="WP_187009339.1">
    <property type="nucleotide sequence ID" value="NZ_JACRUI010000001.1"/>
</dbReference>
<accession>A0ABR7J5J0</accession>
<organism evidence="1 2">
    <name type="scientific">Flavobacterium kayseriense</name>
    <dbReference type="NCBI Taxonomy" id="2764714"/>
    <lineage>
        <taxon>Bacteria</taxon>
        <taxon>Pseudomonadati</taxon>
        <taxon>Bacteroidota</taxon>
        <taxon>Flavobacteriia</taxon>
        <taxon>Flavobacteriales</taxon>
        <taxon>Flavobacteriaceae</taxon>
        <taxon>Flavobacterium</taxon>
    </lineage>
</organism>
<evidence type="ECO:0008006" key="3">
    <source>
        <dbReference type="Google" id="ProtNLM"/>
    </source>
</evidence>
<name>A0ABR7J5J0_9FLAO</name>
<comment type="caution">
    <text evidence="1">The sequence shown here is derived from an EMBL/GenBank/DDBJ whole genome shotgun (WGS) entry which is preliminary data.</text>
</comment>